<reference evidence="5 6" key="1">
    <citation type="submission" date="2018-03" db="EMBL/GenBank/DDBJ databases">
        <title>Streptomyces dioscori sp. nov., a novel endophytic actinobacterium isolated from bulbil of Dioscorea bulbifera L.</title>
        <authorList>
            <person name="Zhikuan W."/>
        </authorList>
    </citation>
    <scope>NUCLEOTIDE SEQUENCE [LARGE SCALE GENOMIC DNA]</scope>
    <source>
        <strain evidence="5 6">A217</strain>
    </source>
</reference>
<dbReference type="GO" id="GO:0012505">
    <property type="term" value="C:endomembrane system"/>
    <property type="evidence" value="ECO:0007669"/>
    <property type="project" value="UniProtKB-ARBA"/>
</dbReference>
<evidence type="ECO:0000256" key="2">
    <source>
        <dbReference type="ARBA" id="ARBA00023034"/>
    </source>
</evidence>
<dbReference type="AlphaFoldDB" id="A0A2P8Q0F3"/>
<comment type="subcellular location">
    <subcellularLocation>
        <location evidence="1">Golgi apparatus membrane</location>
        <topology evidence="1">Peripheral membrane protein</topology>
        <orientation evidence="1">Cytoplasmic side</orientation>
    </subcellularLocation>
</comment>
<dbReference type="RefSeq" id="WP_107019991.1">
    <property type="nucleotide sequence ID" value="NZ_KZ679050.1"/>
</dbReference>
<dbReference type="EMBL" id="PYBJ01000023">
    <property type="protein sequence ID" value="PSM39723.1"/>
    <property type="molecule type" value="Genomic_DNA"/>
</dbReference>
<dbReference type="InterPro" id="IPR008628">
    <property type="entry name" value="GPP34-like"/>
</dbReference>
<dbReference type="Proteomes" id="UP000240429">
    <property type="component" value="Unassembled WGS sequence"/>
</dbReference>
<protein>
    <submittedName>
        <fullName evidence="5">GPP34 family phosphoprotein</fullName>
    </submittedName>
</protein>
<dbReference type="Gene3D" id="1.10.3630.10">
    <property type="entry name" value="yeast vps74-n-term truncation variant domain like"/>
    <property type="match status" value="1"/>
</dbReference>
<name>A0A2P8Q0F3_9ACTN</name>
<evidence type="ECO:0000313" key="6">
    <source>
        <dbReference type="Proteomes" id="UP000240429"/>
    </source>
</evidence>
<gene>
    <name evidence="5" type="ORF">C6Y14_30005</name>
</gene>
<keyword evidence="4" id="KW-0472">Membrane</keyword>
<dbReference type="InterPro" id="IPR038261">
    <property type="entry name" value="GPP34-like_sf"/>
</dbReference>
<evidence type="ECO:0000313" key="5">
    <source>
        <dbReference type="EMBL" id="PSM39723.1"/>
    </source>
</evidence>
<evidence type="ECO:0000256" key="3">
    <source>
        <dbReference type="ARBA" id="ARBA00023121"/>
    </source>
</evidence>
<accession>A0A2P8Q0F3</accession>
<organism evidence="5 6">
    <name type="scientific">Streptomyces dioscori</name>
    <dbReference type="NCBI Taxonomy" id="2109333"/>
    <lineage>
        <taxon>Bacteria</taxon>
        <taxon>Bacillati</taxon>
        <taxon>Actinomycetota</taxon>
        <taxon>Actinomycetes</taxon>
        <taxon>Kitasatosporales</taxon>
        <taxon>Streptomycetaceae</taxon>
        <taxon>Streptomyces</taxon>
        <taxon>Streptomyces aurantiacus group</taxon>
    </lineage>
</organism>
<dbReference type="GO" id="GO:0070273">
    <property type="term" value="F:phosphatidylinositol-4-phosphate binding"/>
    <property type="evidence" value="ECO:0007669"/>
    <property type="project" value="InterPro"/>
</dbReference>
<dbReference type="OrthoDB" id="4717569at2"/>
<comment type="caution">
    <text evidence="5">The sequence shown here is derived from an EMBL/GenBank/DDBJ whole genome shotgun (WGS) entry which is preliminary data.</text>
</comment>
<evidence type="ECO:0000256" key="4">
    <source>
        <dbReference type="ARBA" id="ARBA00023136"/>
    </source>
</evidence>
<proteinExistence type="predicted"/>
<keyword evidence="2" id="KW-0333">Golgi apparatus</keyword>
<keyword evidence="3" id="KW-0446">Lipid-binding</keyword>
<dbReference type="Pfam" id="PF05719">
    <property type="entry name" value="GPP34"/>
    <property type="match status" value="1"/>
</dbReference>
<evidence type="ECO:0000256" key="1">
    <source>
        <dbReference type="ARBA" id="ARBA00004255"/>
    </source>
</evidence>
<sequence>MPIGPLSLPARLCLLAWDTSKLKVTSASQLPHLVRAGALTELAQRGLLADAEGVATPTTPDGRTGDAALDGLLELVEESRPHKWKTWVSLRARITLDAVQAQLAADGYLRAEKTRVLGVFPSVEYEIGRVAVVEGLRAEARQVLVGPLPVHEVSERDAALVALAAAAELRTLVSGRERRQYEERITALTERSGTATPVLRHAVQEVRSAVSVAMATPGVPGN</sequence>
<dbReference type="GO" id="GO:0005737">
    <property type="term" value="C:cytoplasm"/>
    <property type="evidence" value="ECO:0007669"/>
    <property type="project" value="UniProtKB-ARBA"/>
</dbReference>
<keyword evidence="6" id="KW-1185">Reference proteome</keyword>